<dbReference type="InterPro" id="IPR013154">
    <property type="entry name" value="ADH-like_N"/>
</dbReference>
<reference evidence="4 5" key="1">
    <citation type="submission" date="2017-10" db="EMBL/GenBank/DDBJ databases">
        <title>Bacillus sp. nov., a halophilic bacterium isolated from a Keqin Lake.</title>
        <authorList>
            <person name="Wang H."/>
        </authorList>
    </citation>
    <scope>NUCLEOTIDE SEQUENCE [LARGE SCALE GENOMIC DNA]</scope>
    <source>
        <strain evidence="4 5">KCTC 13187</strain>
    </source>
</reference>
<dbReference type="InterPro" id="IPR036291">
    <property type="entry name" value="NAD(P)-bd_dom_sf"/>
</dbReference>
<dbReference type="OrthoDB" id="9787435at2"/>
<feature type="domain" description="Enoyl reductase (ER)" evidence="3">
    <location>
        <begin position="10"/>
        <end position="319"/>
    </location>
</feature>
<proteinExistence type="predicted"/>
<protein>
    <submittedName>
        <fullName evidence="4">Quinone oxidoreductase</fullName>
    </submittedName>
</protein>
<evidence type="ECO:0000256" key="2">
    <source>
        <dbReference type="ARBA" id="ARBA00023002"/>
    </source>
</evidence>
<dbReference type="InterPro" id="IPR020843">
    <property type="entry name" value="ER"/>
</dbReference>
<dbReference type="InterPro" id="IPR013149">
    <property type="entry name" value="ADH-like_C"/>
</dbReference>
<dbReference type="Gene3D" id="3.40.50.720">
    <property type="entry name" value="NAD(P)-binding Rossmann-like Domain"/>
    <property type="match status" value="1"/>
</dbReference>
<dbReference type="SUPFAM" id="SSF51735">
    <property type="entry name" value="NAD(P)-binding Rossmann-fold domains"/>
    <property type="match status" value="1"/>
</dbReference>
<dbReference type="SUPFAM" id="SSF50129">
    <property type="entry name" value="GroES-like"/>
    <property type="match status" value="1"/>
</dbReference>
<dbReference type="SMART" id="SM00829">
    <property type="entry name" value="PKS_ER"/>
    <property type="match status" value="1"/>
</dbReference>
<evidence type="ECO:0000256" key="1">
    <source>
        <dbReference type="ARBA" id="ARBA00022857"/>
    </source>
</evidence>
<gene>
    <name evidence="4" type="ORF">CR203_16960</name>
</gene>
<dbReference type="EMBL" id="PDOE01000008">
    <property type="protein sequence ID" value="RKL66240.1"/>
    <property type="molecule type" value="Genomic_DNA"/>
</dbReference>
<sequence>MKAIVQNEFGDTSVLSYSDVKIPQIDDNECLIKVAFTSVNYADIKTRNGKKGKGNFPLLLGLDCAGTVVDAALNSSFSMGDRVIAFPKGGSYAEYVIANEQLVFKIPDSLSFEQAAAMPTVSILSYILLHEIGQIQKSDSIVIHSAAGGVGSMLVQLAKLTGVQKIITTVGSKDKVNYVKKLGADVVCTYDTFTEEVLTQTDNKGANIIFDSVAGDVTSMSLHCLALYGTLVQFGNSSGKAGTFKTSDVHSSCRNIKGFSLGTTRKHNPVRLAPVAEKVIELFESKQITIPIAQVFNLSNVAEAHKLIESRNYEGKVLLKV</sequence>
<evidence type="ECO:0000313" key="4">
    <source>
        <dbReference type="EMBL" id="RKL66240.1"/>
    </source>
</evidence>
<dbReference type="Gene3D" id="3.90.180.10">
    <property type="entry name" value="Medium-chain alcohol dehydrogenases, catalytic domain"/>
    <property type="match status" value="1"/>
</dbReference>
<dbReference type="GO" id="GO:0003960">
    <property type="term" value="F:quinone reductase (NADPH) activity"/>
    <property type="evidence" value="ECO:0007669"/>
    <property type="project" value="TreeGrafter"/>
</dbReference>
<comment type="caution">
    <text evidence="4">The sequence shown here is derived from an EMBL/GenBank/DDBJ whole genome shotgun (WGS) entry which is preliminary data.</text>
</comment>
<dbReference type="RefSeq" id="WP_110937073.1">
    <property type="nucleotide sequence ID" value="NZ_KZ614146.1"/>
</dbReference>
<dbReference type="Pfam" id="PF08240">
    <property type="entry name" value="ADH_N"/>
    <property type="match status" value="1"/>
</dbReference>
<dbReference type="PANTHER" id="PTHR48106:SF13">
    <property type="entry name" value="QUINONE OXIDOREDUCTASE-RELATED"/>
    <property type="match status" value="1"/>
</dbReference>
<dbReference type="Proteomes" id="UP000281498">
    <property type="component" value="Unassembled WGS sequence"/>
</dbReference>
<accession>A0A3A9K5U5</accession>
<dbReference type="Pfam" id="PF00107">
    <property type="entry name" value="ADH_zinc_N"/>
    <property type="match status" value="1"/>
</dbReference>
<dbReference type="PANTHER" id="PTHR48106">
    <property type="entry name" value="QUINONE OXIDOREDUCTASE PIG3-RELATED"/>
    <property type="match status" value="1"/>
</dbReference>
<dbReference type="GO" id="GO:0035925">
    <property type="term" value="F:mRNA 3'-UTR AU-rich region binding"/>
    <property type="evidence" value="ECO:0007669"/>
    <property type="project" value="TreeGrafter"/>
</dbReference>
<dbReference type="InterPro" id="IPR011032">
    <property type="entry name" value="GroES-like_sf"/>
</dbReference>
<keyword evidence="2" id="KW-0560">Oxidoreductase</keyword>
<dbReference type="AlphaFoldDB" id="A0A3A9K5U5"/>
<name>A0A3A9K5U5_9BACI</name>
<evidence type="ECO:0000313" key="5">
    <source>
        <dbReference type="Proteomes" id="UP000281498"/>
    </source>
</evidence>
<dbReference type="GO" id="GO:0005829">
    <property type="term" value="C:cytosol"/>
    <property type="evidence" value="ECO:0007669"/>
    <property type="project" value="TreeGrafter"/>
</dbReference>
<dbReference type="GO" id="GO:0070402">
    <property type="term" value="F:NADPH binding"/>
    <property type="evidence" value="ECO:0007669"/>
    <property type="project" value="TreeGrafter"/>
</dbReference>
<organism evidence="4 5">
    <name type="scientific">Salipaludibacillus neizhouensis</name>
    <dbReference type="NCBI Taxonomy" id="885475"/>
    <lineage>
        <taxon>Bacteria</taxon>
        <taxon>Bacillati</taxon>
        <taxon>Bacillota</taxon>
        <taxon>Bacilli</taxon>
        <taxon>Bacillales</taxon>
        <taxon>Bacillaceae</taxon>
    </lineage>
</organism>
<keyword evidence="1" id="KW-0521">NADP</keyword>
<keyword evidence="5" id="KW-1185">Reference proteome</keyword>
<evidence type="ECO:0000259" key="3">
    <source>
        <dbReference type="SMART" id="SM00829"/>
    </source>
</evidence>